<organism evidence="2 3">
    <name type="scientific">Microvirga makkahensis</name>
    <dbReference type="NCBI Taxonomy" id="1128670"/>
    <lineage>
        <taxon>Bacteria</taxon>
        <taxon>Pseudomonadati</taxon>
        <taxon>Pseudomonadota</taxon>
        <taxon>Alphaproteobacteria</taxon>
        <taxon>Hyphomicrobiales</taxon>
        <taxon>Methylobacteriaceae</taxon>
        <taxon>Microvirga</taxon>
    </lineage>
</organism>
<dbReference type="AlphaFoldDB" id="A0A7X3SNR8"/>
<feature type="chain" id="PRO_5030612406" evidence="1">
    <location>
        <begin position="25"/>
        <end position="189"/>
    </location>
</feature>
<feature type="signal peptide" evidence="1">
    <location>
        <begin position="1"/>
        <end position="24"/>
    </location>
</feature>
<keyword evidence="3" id="KW-1185">Reference proteome</keyword>
<dbReference type="OrthoDB" id="8019399at2"/>
<dbReference type="Proteomes" id="UP000436483">
    <property type="component" value="Unassembled WGS sequence"/>
</dbReference>
<reference evidence="2 3" key="1">
    <citation type="submission" date="2019-12" db="EMBL/GenBank/DDBJ databases">
        <authorList>
            <person name="Yuan C.-G."/>
        </authorList>
    </citation>
    <scope>NUCLEOTIDE SEQUENCE [LARGE SCALE GENOMIC DNA]</scope>
    <source>
        <strain evidence="2 3">KCTC 23863</strain>
    </source>
</reference>
<sequence>MKSFLGVAVLLGAAGMFASNKAEALDTWIGSWDYVLQHDQEGRPSAAFARLRGDDEALLWLTCARYPTDGKAQKAVSLSATVSQKSYLGRSPSRGRSTVYWFDDGSPELSYWVYRERAGQIASAEQVTRILEKMTDAQSLVIELSNYRYETLRSQFQFNPLDTKRVAERFRQDCRAIAGPANADSPSIR</sequence>
<evidence type="ECO:0000313" key="3">
    <source>
        <dbReference type="Proteomes" id="UP000436483"/>
    </source>
</evidence>
<dbReference type="EMBL" id="WURB01000005">
    <property type="protein sequence ID" value="MXQ11691.1"/>
    <property type="molecule type" value="Genomic_DNA"/>
</dbReference>
<accession>A0A7X3SNR8</accession>
<protein>
    <submittedName>
        <fullName evidence="2">Uncharacterized protein</fullName>
    </submittedName>
</protein>
<evidence type="ECO:0000313" key="2">
    <source>
        <dbReference type="EMBL" id="MXQ11691.1"/>
    </source>
</evidence>
<proteinExistence type="predicted"/>
<name>A0A7X3SNR8_9HYPH</name>
<keyword evidence="1" id="KW-0732">Signal</keyword>
<gene>
    <name evidence="2" type="ORF">GR328_09515</name>
</gene>
<reference evidence="2 3" key="2">
    <citation type="submission" date="2020-01" db="EMBL/GenBank/DDBJ databases">
        <title>Microvirga sp. nov., an arsenate reduction bacterium isolated from Tibet hotspring sediments.</title>
        <authorList>
            <person name="Xian W.-D."/>
            <person name="Li W.-J."/>
        </authorList>
    </citation>
    <scope>NUCLEOTIDE SEQUENCE [LARGE SCALE GENOMIC DNA]</scope>
    <source>
        <strain evidence="2 3">KCTC 23863</strain>
    </source>
</reference>
<dbReference type="RefSeq" id="WP_160884273.1">
    <property type="nucleotide sequence ID" value="NZ_WURB01000005.1"/>
</dbReference>
<evidence type="ECO:0000256" key="1">
    <source>
        <dbReference type="SAM" id="SignalP"/>
    </source>
</evidence>
<comment type="caution">
    <text evidence="2">The sequence shown here is derived from an EMBL/GenBank/DDBJ whole genome shotgun (WGS) entry which is preliminary data.</text>
</comment>